<dbReference type="PANTHER" id="PTHR30193:SF37">
    <property type="entry name" value="INNER MEMBRANE ABC TRANSPORTER PERMEASE PROTEIN YCJO"/>
    <property type="match status" value="1"/>
</dbReference>
<evidence type="ECO:0000256" key="4">
    <source>
        <dbReference type="ARBA" id="ARBA00022692"/>
    </source>
</evidence>
<feature type="transmembrane region" description="Helical" evidence="7">
    <location>
        <begin position="14"/>
        <end position="35"/>
    </location>
</feature>
<feature type="transmembrane region" description="Helical" evidence="7">
    <location>
        <begin position="82"/>
        <end position="104"/>
    </location>
</feature>
<evidence type="ECO:0000256" key="6">
    <source>
        <dbReference type="ARBA" id="ARBA00023136"/>
    </source>
</evidence>
<dbReference type="GO" id="GO:0055085">
    <property type="term" value="P:transmembrane transport"/>
    <property type="evidence" value="ECO:0007669"/>
    <property type="project" value="InterPro"/>
</dbReference>
<dbReference type="PROSITE" id="PS50928">
    <property type="entry name" value="ABC_TM1"/>
    <property type="match status" value="1"/>
</dbReference>
<proteinExistence type="inferred from homology"/>
<dbReference type="Gene3D" id="1.10.3720.10">
    <property type="entry name" value="MetI-like"/>
    <property type="match status" value="1"/>
</dbReference>
<evidence type="ECO:0000259" key="8">
    <source>
        <dbReference type="PROSITE" id="PS50928"/>
    </source>
</evidence>
<feature type="transmembrane region" description="Helical" evidence="7">
    <location>
        <begin position="210"/>
        <end position="232"/>
    </location>
</feature>
<keyword evidence="4 7" id="KW-0812">Transmembrane</keyword>
<name>A0A9D2CFG0_9FIRM</name>
<feature type="transmembrane region" description="Helical" evidence="7">
    <location>
        <begin position="269"/>
        <end position="290"/>
    </location>
</feature>
<feature type="transmembrane region" description="Helical" evidence="7">
    <location>
        <begin position="116"/>
        <end position="136"/>
    </location>
</feature>
<feature type="domain" description="ABC transmembrane type-1" evidence="8">
    <location>
        <begin position="74"/>
        <end position="290"/>
    </location>
</feature>
<evidence type="ECO:0000256" key="5">
    <source>
        <dbReference type="ARBA" id="ARBA00022989"/>
    </source>
</evidence>
<dbReference type="PANTHER" id="PTHR30193">
    <property type="entry name" value="ABC TRANSPORTER PERMEASE PROTEIN"/>
    <property type="match status" value="1"/>
</dbReference>
<keyword evidence="2 7" id="KW-0813">Transport</keyword>
<organism evidence="9 10">
    <name type="scientific">Candidatus Borkfalkia excrementavium</name>
    <dbReference type="NCBI Taxonomy" id="2838505"/>
    <lineage>
        <taxon>Bacteria</taxon>
        <taxon>Bacillati</taxon>
        <taxon>Bacillota</taxon>
        <taxon>Clostridia</taxon>
        <taxon>Christensenellales</taxon>
        <taxon>Christensenellaceae</taxon>
        <taxon>Candidatus Borkfalkia</taxon>
    </lineage>
</organism>
<reference evidence="9" key="1">
    <citation type="journal article" date="2021" name="PeerJ">
        <title>Extensive microbial diversity within the chicken gut microbiome revealed by metagenomics and culture.</title>
        <authorList>
            <person name="Gilroy R."/>
            <person name="Ravi A."/>
            <person name="Getino M."/>
            <person name="Pursley I."/>
            <person name="Horton D.L."/>
            <person name="Alikhan N.F."/>
            <person name="Baker D."/>
            <person name="Gharbi K."/>
            <person name="Hall N."/>
            <person name="Watson M."/>
            <person name="Adriaenssens E.M."/>
            <person name="Foster-Nyarko E."/>
            <person name="Jarju S."/>
            <person name="Secka A."/>
            <person name="Antonio M."/>
            <person name="Oren A."/>
            <person name="Chaudhuri R.R."/>
            <person name="La Ragione R."/>
            <person name="Hildebrand F."/>
            <person name="Pallen M.J."/>
        </authorList>
    </citation>
    <scope>NUCLEOTIDE SEQUENCE</scope>
    <source>
        <strain evidence="9">CHK199-9574</strain>
    </source>
</reference>
<comment type="subcellular location">
    <subcellularLocation>
        <location evidence="1 7">Cell membrane</location>
        <topology evidence="1 7">Multi-pass membrane protein</topology>
    </subcellularLocation>
</comment>
<keyword evidence="6 7" id="KW-0472">Membrane</keyword>
<evidence type="ECO:0000256" key="1">
    <source>
        <dbReference type="ARBA" id="ARBA00004651"/>
    </source>
</evidence>
<dbReference type="GO" id="GO:0005886">
    <property type="term" value="C:plasma membrane"/>
    <property type="evidence" value="ECO:0007669"/>
    <property type="project" value="UniProtKB-SubCell"/>
</dbReference>
<dbReference type="InterPro" id="IPR000515">
    <property type="entry name" value="MetI-like"/>
</dbReference>
<evidence type="ECO:0000313" key="9">
    <source>
        <dbReference type="EMBL" id="HIY77849.1"/>
    </source>
</evidence>
<evidence type="ECO:0000256" key="7">
    <source>
        <dbReference type="RuleBase" id="RU363032"/>
    </source>
</evidence>
<protein>
    <submittedName>
        <fullName evidence="9">Sugar ABC transporter permease</fullName>
    </submittedName>
</protein>
<dbReference type="Pfam" id="PF00528">
    <property type="entry name" value="BPD_transp_1"/>
    <property type="match status" value="1"/>
</dbReference>
<keyword evidence="5 7" id="KW-1133">Transmembrane helix</keyword>
<dbReference type="InterPro" id="IPR035906">
    <property type="entry name" value="MetI-like_sf"/>
</dbReference>
<evidence type="ECO:0000256" key="2">
    <source>
        <dbReference type="ARBA" id="ARBA00022448"/>
    </source>
</evidence>
<keyword evidence="3" id="KW-1003">Cell membrane</keyword>
<dbReference type="AlphaFoldDB" id="A0A9D2CFG0"/>
<accession>A0A9D2CFG0</accession>
<dbReference type="EMBL" id="DXCO01000019">
    <property type="protein sequence ID" value="HIY77849.1"/>
    <property type="molecule type" value="Genomic_DNA"/>
</dbReference>
<comment type="caution">
    <text evidence="9">The sequence shown here is derived from an EMBL/GenBank/DDBJ whole genome shotgun (WGS) entry which is preliminary data.</text>
</comment>
<evidence type="ECO:0000256" key="3">
    <source>
        <dbReference type="ARBA" id="ARBA00022475"/>
    </source>
</evidence>
<sequence length="303" mass="33962">MRGIKISQKKKKDLIFYSLALLYPLSQFCIFYIGVNFNSVLLAFKEYETVNSYSWVGFENFENLFVLFRERTMFRVALKNSLAAFAVGTACGLSFGLFFSYYIFKRAAGYKFFKVLLFLPSIIPAISLVVMFKQFADGAMPAILKAVGIRTPGLLADPDLTFGSIIFYNVWVSFGTGILMYVGAMENISTSVFEAAKMDGASYGVEFCRIVLPLVWGTFSTFLIVNLGGLFINQWNIYAFYGGGAEESVYTIGYYLYKESVKVNAYAGYPQLAAFGILLSLVTMPIVYAVKWACERFGPSTER</sequence>
<dbReference type="Proteomes" id="UP000824135">
    <property type="component" value="Unassembled WGS sequence"/>
</dbReference>
<feature type="transmembrane region" description="Helical" evidence="7">
    <location>
        <begin position="165"/>
        <end position="189"/>
    </location>
</feature>
<gene>
    <name evidence="9" type="ORF">H9728_02285</name>
</gene>
<evidence type="ECO:0000313" key="10">
    <source>
        <dbReference type="Proteomes" id="UP000824135"/>
    </source>
</evidence>
<comment type="similarity">
    <text evidence="7">Belongs to the binding-protein-dependent transport system permease family.</text>
</comment>
<dbReference type="InterPro" id="IPR051393">
    <property type="entry name" value="ABC_transporter_permease"/>
</dbReference>
<dbReference type="CDD" id="cd06261">
    <property type="entry name" value="TM_PBP2"/>
    <property type="match status" value="1"/>
</dbReference>
<reference evidence="9" key="2">
    <citation type="submission" date="2021-04" db="EMBL/GenBank/DDBJ databases">
        <authorList>
            <person name="Gilroy R."/>
        </authorList>
    </citation>
    <scope>NUCLEOTIDE SEQUENCE</scope>
    <source>
        <strain evidence="9">CHK199-9574</strain>
    </source>
</reference>
<dbReference type="SUPFAM" id="SSF161098">
    <property type="entry name" value="MetI-like"/>
    <property type="match status" value="1"/>
</dbReference>